<sequence length="193" mass="22446">MRCDYCYNKDIVFAKDGKYSYKDILDFLKTRVNLLEAVVLSGGEASSYNLVPFCLKIKELGFKIKLDTNGTNFLHVEELIKLNLLDYVALDYKAPMAKFTQITHSNKFDEFSKTLDFLIEQNIDFEARTTLHSDLLSESDINEIINDLTKRGYKKEYYIQEFVETESNIGDLKRAKKSFDKSLLQSDLKIVFR</sequence>
<comment type="cofactor">
    <cofactor evidence="1">
        <name>[4Fe-4S] cluster</name>
        <dbReference type="ChEBI" id="CHEBI:49883"/>
    </cofactor>
</comment>
<gene>
    <name evidence="7" type="ordered locus">Suden_1240</name>
</gene>
<evidence type="ECO:0000313" key="7">
    <source>
        <dbReference type="EMBL" id="ABB44518.1"/>
    </source>
</evidence>
<dbReference type="InterPro" id="IPR058240">
    <property type="entry name" value="rSAM_sf"/>
</dbReference>
<dbReference type="Proteomes" id="UP000002714">
    <property type="component" value="Chromosome"/>
</dbReference>
<dbReference type="GO" id="GO:0003824">
    <property type="term" value="F:catalytic activity"/>
    <property type="evidence" value="ECO:0007669"/>
    <property type="project" value="InterPro"/>
</dbReference>
<dbReference type="InterPro" id="IPR012840">
    <property type="entry name" value="NrdG2"/>
</dbReference>
<dbReference type="KEGG" id="tdn:Suden_1240"/>
<dbReference type="SUPFAM" id="SSF102114">
    <property type="entry name" value="Radical SAM enzymes"/>
    <property type="match status" value="1"/>
</dbReference>
<keyword evidence="2" id="KW-0949">S-adenosyl-L-methionine</keyword>
<feature type="domain" description="Radical SAM core" evidence="6">
    <location>
        <begin position="1"/>
        <end position="193"/>
    </location>
</feature>
<evidence type="ECO:0000259" key="6">
    <source>
        <dbReference type="PROSITE" id="PS51918"/>
    </source>
</evidence>
<dbReference type="GO" id="GO:0051536">
    <property type="term" value="F:iron-sulfur cluster binding"/>
    <property type="evidence" value="ECO:0007669"/>
    <property type="project" value="UniProtKB-KW"/>
</dbReference>
<dbReference type="GO" id="GO:0046872">
    <property type="term" value="F:metal ion binding"/>
    <property type="evidence" value="ECO:0007669"/>
    <property type="project" value="UniProtKB-KW"/>
</dbReference>
<dbReference type="InterPro" id="IPR013785">
    <property type="entry name" value="Aldolase_TIM"/>
</dbReference>
<dbReference type="eggNOG" id="COG1180">
    <property type="taxonomic scope" value="Bacteria"/>
</dbReference>
<reference evidence="7 8" key="1">
    <citation type="journal article" date="2008" name="Appl. Environ. Microbiol.">
        <title>Genome of the epsilonproteobacterial chemolithoautotroph Sulfurimonas denitrificans.</title>
        <authorList>
            <person name="Sievert S.M."/>
            <person name="Scott K.M."/>
            <person name="Klotz M.G."/>
            <person name="Chain P.S.G."/>
            <person name="Hauser L.J."/>
            <person name="Hemp J."/>
            <person name="Huegler M."/>
            <person name="Land M."/>
            <person name="Lapidus A."/>
            <person name="Larimer F.W."/>
            <person name="Lucas S."/>
            <person name="Malfatti S.A."/>
            <person name="Meyer F."/>
            <person name="Paulsen I.T."/>
            <person name="Ren Q."/>
            <person name="Simon J."/>
            <person name="Bailey K."/>
            <person name="Diaz E."/>
            <person name="Fitzpatrick K.A."/>
            <person name="Glover B."/>
            <person name="Gwatney N."/>
            <person name="Korajkic A."/>
            <person name="Long A."/>
            <person name="Mobberley J.M."/>
            <person name="Pantry S.N."/>
            <person name="Pazder G."/>
            <person name="Peterson S."/>
            <person name="Quintanilla J.D."/>
            <person name="Sprinkle R."/>
            <person name="Stephens J."/>
            <person name="Thomas P."/>
            <person name="Vaughn R."/>
            <person name="Weber M.J."/>
            <person name="Wooten L.L."/>
        </authorList>
    </citation>
    <scope>NUCLEOTIDE SEQUENCE [LARGE SCALE GENOMIC DNA]</scope>
    <source>
        <strain evidence="8">ATCC 33889 / DSM 1251</strain>
    </source>
</reference>
<dbReference type="HOGENOM" id="CLU_078147_2_0_7"/>
<dbReference type="STRING" id="326298.Suden_1240"/>
<evidence type="ECO:0000256" key="5">
    <source>
        <dbReference type="ARBA" id="ARBA00023014"/>
    </source>
</evidence>
<dbReference type="InterPro" id="IPR007197">
    <property type="entry name" value="rSAM"/>
</dbReference>
<dbReference type="PANTHER" id="PTHR11228:SF27">
    <property type="entry name" value="GLYCYL-RADICAL ENZYME ACTIVATING ENZYME MJ1227-RELATED"/>
    <property type="match status" value="1"/>
</dbReference>
<evidence type="ECO:0000313" key="8">
    <source>
        <dbReference type="Proteomes" id="UP000002714"/>
    </source>
</evidence>
<evidence type="ECO:0000256" key="4">
    <source>
        <dbReference type="ARBA" id="ARBA00023004"/>
    </source>
</evidence>
<keyword evidence="5" id="KW-0411">Iron-sulfur</keyword>
<dbReference type="EMBL" id="CP000153">
    <property type="protein sequence ID" value="ABB44518.1"/>
    <property type="molecule type" value="Genomic_DNA"/>
</dbReference>
<keyword evidence="8" id="KW-1185">Reference proteome</keyword>
<dbReference type="AlphaFoldDB" id="Q30R63"/>
<dbReference type="Gene3D" id="3.20.20.70">
    <property type="entry name" value="Aldolase class I"/>
    <property type="match status" value="1"/>
</dbReference>
<evidence type="ECO:0000256" key="2">
    <source>
        <dbReference type="ARBA" id="ARBA00022691"/>
    </source>
</evidence>
<name>Q30R63_SULDN</name>
<dbReference type="Pfam" id="PF04055">
    <property type="entry name" value="Radical_SAM"/>
    <property type="match status" value="1"/>
</dbReference>
<protein>
    <submittedName>
        <fullName evidence="7">Putative radical-activating enzyme</fullName>
    </submittedName>
</protein>
<organism evidence="7 8">
    <name type="scientific">Sulfurimonas denitrificans (strain ATCC 33889 / DSM 1251)</name>
    <name type="common">Thiomicrospira denitrificans (strain ATCC 33889 / DSM 1251)</name>
    <dbReference type="NCBI Taxonomy" id="326298"/>
    <lineage>
        <taxon>Bacteria</taxon>
        <taxon>Pseudomonadati</taxon>
        <taxon>Campylobacterota</taxon>
        <taxon>Epsilonproteobacteria</taxon>
        <taxon>Campylobacterales</taxon>
        <taxon>Sulfurimonadaceae</taxon>
        <taxon>Sulfurimonas</taxon>
    </lineage>
</organism>
<evidence type="ECO:0000256" key="3">
    <source>
        <dbReference type="ARBA" id="ARBA00022723"/>
    </source>
</evidence>
<dbReference type="NCBIfam" id="TIGR02495">
    <property type="entry name" value="NrdG2"/>
    <property type="match status" value="1"/>
</dbReference>
<accession>Q30R63</accession>
<evidence type="ECO:0000256" key="1">
    <source>
        <dbReference type="ARBA" id="ARBA00001966"/>
    </source>
</evidence>
<dbReference type="PROSITE" id="PS51918">
    <property type="entry name" value="RADICAL_SAM"/>
    <property type="match status" value="1"/>
</dbReference>
<keyword evidence="3" id="KW-0479">Metal-binding</keyword>
<proteinExistence type="predicted"/>
<keyword evidence="4" id="KW-0408">Iron</keyword>
<dbReference type="PANTHER" id="PTHR11228">
    <property type="entry name" value="RADICAL SAM DOMAIN PROTEIN"/>
    <property type="match status" value="1"/>
</dbReference>
<dbReference type="InterPro" id="IPR050377">
    <property type="entry name" value="Radical_SAM_PqqE_MftC-like"/>
</dbReference>